<dbReference type="RefSeq" id="WP_014956019.1">
    <property type="nucleotide sequence ID" value="NZ_FNLL01000002.1"/>
</dbReference>
<gene>
    <name evidence="2" type="ORF">SAMN04487931_102370</name>
</gene>
<dbReference type="InterPro" id="IPR003673">
    <property type="entry name" value="CoA-Trfase_fam_III"/>
</dbReference>
<dbReference type="Proteomes" id="UP000199608">
    <property type="component" value="Unassembled WGS sequence"/>
</dbReference>
<accession>A0A1H2E125</accession>
<dbReference type="Gene3D" id="3.30.1540.10">
    <property type="entry name" value="formyl-coa transferase, domain 3"/>
    <property type="match status" value="1"/>
</dbReference>
<dbReference type="Pfam" id="PF02515">
    <property type="entry name" value="CoA_transf_3"/>
    <property type="match status" value="1"/>
</dbReference>
<dbReference type="AlphaFoldDB" id="A0A1H2E125"/>
<dbReference type="GO" id="GO:0008410">
    <property type="term" value="F:CoA-transferase activity"/>
    <property type="evidence" value="ECO:0007669"/>
    <property type="project" value="TreeGrafter"/>
</dbReference>
<sequence>MEGELKNRSLSDVKVLDFTGELGPYASKLYAGLGAEVIHLEPITGDPLRKKGPFYKGEKDNMEASLQFLYYNGNKKSLVVDLHRPEGQEIFLKLIENIDIFMESCVPGYLDSLGLSYEKLKKINPKLVQTSITPYGCVGPYKDYPGSDLTCSAMGGFLYLAGIDNDKPVRACDNQAYRMAESYAAVGSSIALLYAKRTGKGQFVDVSAMESVGMALENAAQYWDLEGSIRRGRGKEAGSATVHPCKDGHLAIVAIMGKNKNMWDSFVQWMKDENVEEREVFDDPRWIEPAYRRSDEGYETFCRIFHRFTMQHDKMTLYEKGQASRVAISPVSNGKDLLENPQLKHRNFWQTIEHENLDGGEVTFPGAPYEFGELDWRFGFPAPRFGEHTAQILESLNYTGEEITVFSKEGIINV</sequence>
<dbReference type="InterPro" id="IPR023606">
    <property type="entry name" value="CoA-Trfase_III_dom_1_sf"/>
</dbReference>
<protein>
    <submittedName>
        <fullName evidence="2">Benzylsuccinate CoA-transferase BbsE subunit</fullName>
    </submittedName>
</protein>
<evidence type="ECO:0000313" key="2">
    <source>
        <dbReference type="EMBL" id="SDT88428.1"/>
    </source>
</evidence>
<dbReference type="InterPro" id="IPR050483">
    <property type="entry name" value="CoA-transferase_III_domain"/>
</dbReference>
<dbReference type="PANTHER" id="PTHR48207">
    <property type="entry name" value="SUCCINATE--HYDROXYMETHYLGLUTARATE COA-TRANSFERASE"/>
    <property type="match status" value="1"/>
</dbReference>
<keyword evidence="1 2" id="KW-0808">Transferase</keyword>
<keyword evidence="3" id="KW-1185">Reference proteome</keyword>
<name>A0A1H2E125_9BACT</name>
<dbReference type="PANTHER" id="PTHR48207:SF3">
    <property type="entry name" value="SUCCINATE--HYDROXYMETHYLGLUTARATE COA-TRANSFERASE"/>
    <property type="match status" value="1"/>
</dbReference>
<dbReference type="InterPro" id="IPR044855">
    <property type="entry name" value="CoA-Trfase_III_dom3_sf"/>
</dbReference>
<dbReference type="SUPFAM" id="SSF89796">
    <property type="entry name" value="CoA-transferase family III (CaiB/BaiF)"/>
    <property type="match status" value="1"/>
</dbReference>
<dbReference type="Gene3D" id="3.40.50.10540">
    <property type="entry name" value="Crotonobetainyl-coa:carnitine coa-transferase, domain 1"/>
    <property type="match status" value="1"/>
</dbReference>
<evidence type="ECO:0000313" key="3">
    <source>
        <dbReference type="Proteomes" id="UP000199608"/>
    </source>
</evidence>
<organism evidence="2 3">
    <name type="scientific">Desulfobacula phenolica</name>
    <dbReference type="NCBI Taxonomy" id="90732"/>
    <lineage>
        <taxon>Bacteria</taxon>
        <taxon>Pseudomonadati</taxon>
        <taxon>Thermodesulfobacteriota</taxon>
        <taxon>Desulfobacteria</taxon>
        <taxon>Desulfobacterales</taxon>
        <taxon>Desulfobacteraceae</taxon>
        <taxon>Desulfobacula</taxon>
    </lineage>
</organism>
<proteinExistence type="predicted"/>
<dbReference type="EMBL" id="FNLL01000002">
    <property type="protein sequence ID" value="SDT88428.1"/>
    <property type="molecule type" value="Genomic_DNA"/>
</dbReference>
<reference evidence="3" key="1">
    <citation type="submission" date="2016-10" db="EMBL/GenBank/DDBJ databases">
        <authorList>
            <person name="Varghese N."/>
            <person name="Submissions S."/>
        </authorList>
    </citation>
    <scope>NUCLEOTIDE SEQUENCE [LARGE SCALE GENOMIC DNA]</scope>
    <source>
        <strain evidence="3">DSM 3384</strain>
    </source>
</reference>
<evidence type="ECO:0000256" key="1">
    <source>
        <dbReference type="ARBA" id="ARBA00022679"/>
    </source>
</evidence>